<evidence type="ECO:0000256" key="4">
    <source>
        <dbReference type="ARBA" id="ARBA00022692"/>
    </source>
</evidence>
<dbReference type="SUPFAM" id="SSF53098">
    <property type="entry name" value="Ribonuclease H-like"/>
    <property type="match status" value="1"/>
</dbReference>
<dbReference type="PROSITE" id="PS00108">
    <property type="entry name" value="PROTEIN_KINASE_ST"/>
    <property type="match status" value="1"/>
</dbReference>
<dbReference type="InterPro" id="IPR045274">
    <property type="entry name" value="WAK-like"/>
</dbReference>
<dbReference type="InterPro" id="IPR008271">
    <property type="entry name" value="Ser/Thr_kinase_AS"/>
</dbReference>
<dbReference type="Pfam" id="PF05699">
    <property type="entry name" value="Dimer_Tnp_hAT"/>
    <property type="match status" value="1"/>
</dbReference>
<keyword evidence="2" id="KW-0723">Serine/threonine-protein kinase</keyword>
<dbReference type="PANTHER" id="PTHR27005">
    <property type="entry name" value="WALL-ASSOCIATED RECEPTOR KINASE-LIKE 21"/>
    <property type="match status" value="1"/>
</dbReference>
<evidence type="ECO:0000256" key="2">
    <source>
        <dbReference type="ARBA" id="ARBA00022527"/>
    </source>
</evidence>
<dbReference type="GO" id="GO:0046983">
    <property type="term" value="F:protein dimerization activity"/>
    <property type="evidence" value="ECO:0007669"/>
    <property type="project" value="InterPro"/>
</dbReference>
<reference evidence="15" key="2">
    <citation type="submission" date="2025-08" db="UniProtKB">
        <authorList>
            <consortium name="RefSeq"/>
        </authorList>
    </citation>
    <scope>IDENTIFICATION</scope>
    <source>
        <tissue evidence="15">Leaves</tissue>
    </source>
</reference>
<dbReference type="GO" id="GO:0007166">
    <property type="term" value="P:cell surface receptor signaling pathway"/>
    <property type="evidence" value="ECO:0007669"/>
    <property type="project" value="InterPro"/>
</dbReference>
<dbReference type="Gene3D" id="1.10.510.10">
    <property type="entry name" value="Transferase(Phosphotransferase) domain 1"/>
    <property type="match status" value="1"/>
</dbReference>
<reference evidence="14" key="1">
    <citation type="journal article" date="2025" name="Foods">
        <title>Unveiling the Microbial Signatures of Arabica Coffee Cherries: Insights into Ripeness Specific Diversity, Functional Traits, and Implications for Quality and Safety.</title>
        <authorList>
            <consortium name="RefSeq"/>
            <person name="Tenea G.N."/>
            <person name="Cifuentes V."/>
            <person name="Reyes P."/>
            <person name="Cevallos-Vallejos M."/>
        </authorList>
    </citation>
    <scope>NUCLEOTIDE SEQUENCE [LARGE SCALE GENOMIC DNA]</scope>
</reference>
<dbReference type="Proteomes" id="UP001652660">
    <property type="component" value="Chromosome 9e"/>
</dbReference>
<keyword evidence="4" id="KW-0812">Transmembrane</keyword>
<dbReference type="SUPFAM" id="SSF56112">
    <property type="entry name" value="Protein kinase-like (PK-like)"/>
    <property type="match status" value="1"/>
</dbReference>
<evidence type="ECO:0000256" key="7">
    <source>
        <dbReference type="ARBA" id="ARBA00022777"/>
    </source>
</evidence>
<proteinExistence type="predicted"/>
<dbReference type="GO" id="GO:0004674">
    <property type="term" value="F:protein serine/threonine kinase activity"/>
    <property type="evidence" value="ECO:0007669"/>
    <property type="project" value="UniProtKB-KW"/>
</dbReference>
<dbReference type="AlphaFoldDB" id="A0A6P6UE17"/>
<keyword evidence="10" id="KW-0472">Membrane</keyword>
<dbReference type="FunFam" id="1.10.510.10:FF:000084">
    <property type="entry name" value="Wall-associated receptor kinase 2"/>
    <property type="match status" value="1"/>
</dbReference>
<comment type="catalytic activity">
    <reaction evidence="12">
        <text>L-threonyl-[protein] + ATP = O-phospho-L-threonyl-[protein] + ADP + H(+)</text>
        <dbReference type="Rhea" id="RHEA:46608"/>
        <dbReference type="Rhea" id="RHEA-COMP:11060"/>
        <dbReference type="Rhea" id="RHEA-COMP:11605"/>
        <dbReference type="ChEBI" id="CHEBI:15378"/>
        <dbReference type="ChEBI" id="CHEBI:30013"/>
        <dbReference type="ChEBI" id="CHEBI:30616"/>
        <dbReference type="ChEBI" id="CHEBI:61977"/>
        <dbReference type="ChEBI" id="CHEBI:456216"/>
    </reaction>
</comment>
<dbReference type="FunFam" id="3.30.200.20:FF:000043">
    <property type="entry name" value="Wall-associated receptor kinase 2"/>
    <property type="match status" value="1"/>
</dbReference>
<feature type="domain" description="Protein kinase" evidence="13">
    <location>
        <begin position="220"/>
        <end position="498"/>
    </location>
</feature>
<dbReference type="InterPro" id="IPR012337">
    <property type="entry name" value="RNaseH-like_sf"/>
</dbReference>
<dbReference type="InterPro" id="IPR008906">
    <property type="entry name" value="HATC_C_dom"/>
</dbReference>
<dbReference type="Pfam" id="PF00069">
    <property type="entry name" value="Pkinase"/>
    <property type="match status" value="1"/>
</dbReference>
<sequence length="595" mass="66934">MEHHYRIDVFLATVDSQILEMKNRFKEDVIELLILSSALHPKDNFQAFNIEQICQLANKFYSADFTDQEKLHLRTQLELFQIEFSCNSQLQNLSSLQELCQVLAKTKKSMCYTLIDRLIRLILTLPVSTATTERAFSAMKIIKTCLRSRMEEDFLANSMIMYIEKEIARTFDTRPPKLIPSSATGNGGLLLEKQLSAADGAIEKTRIFISRELEAATDGFSESRIVGQGGQGTVYKGILADGRIVAIKKSKVDKSLLEQFINELVIVSQVNHRNVVKLLGCCLETEVPLLVYEFIPNGTLFNLIQNDNEAESFPFTWSLRLKVATDVAGALAYLHSGLTIPVFHGDIKSTNILLDEKYTAKVSNFGASLSIAVDKTHMTTRVQGTFGYIDPEYFLSSQITDKSDVYSFGVVLLELLTRQKPIPSRGEGEDVYLGLAQRFLTSMEENSLPTILDPQIIDQTNEGEVIAVAKLAQRCIDWDGRRRPTMKEVSIQLENIKMSRGGLTIQENYQSPSCTDEEAVVMSDVYDAWTIGSENVKSTSDAYAVLNNTIKFSAGGKMTGLESATDLLSHTLSHSLSHFLLYCYFWYRSYMDEWN</sequence>
<comment type="subcellular location">
    <subcellularLocation>
        <location evidence="1">Membrane</location>
        <topology evidence="1">Single-pass type I membrane protein</topology>
    </subcellularLocation>
</comment>
<protein>
    <submittedName>
        <fullName evidence="15">Wall-associated receptor kinase-like 16</fullName>
    </submittedName>
</protein>
<comment type="catalytic activity">
    <reaction evidence="11">
        <text>L-seryl-[protein] + ATP = O-phospho-L-seryl-[protein] + ADP + H(+)</text>
        <dbReference type="Rhea" id="RHEA:17989"/>
        <dbReference type="Rhea" id="RHEA-COMP:9863"/>
        <dbReference type="Rhea" id="RHEA-COMP:11604"/>
        <dbReference type="ChEBI" id="CHEBI:15378"/>
        <dbReference type="ChEBI" id="CHEBI:29999"/>
        <dbReference type="ChEBI" id="CHEBI:30616"/>
        <dbReference type="ChEBI" id="CHEBI:83421"/>
        <dbReference type="ChEBI" id="CHEBI:456216"/>
    </reaction>
</comment>
<keyword evidence="14" id="KW-1185">Reference proteome</keyword>
<dbReference type="PROSITE" id="PS50011">
    <property type="entry name" value="PROTEIN_KINASE_DOM"/>
    <property type="match status" value="1"/>
</dbReference>
<evidence type="ECO:0000256" key="5">
    <source>
        <dbReference type="ARBA" id="ARBA00022729"/>
    </source>
</evidence>
<dbReference type="Gene3D" id="3.30.200.20">
    <property type="entry name" value="Phosphorylase Kinase, domain 1"/>
    <property type="match status" value="1"/>
</dbReference>
<accession>A0A6P6UE17</accession>
<dbReference type="OrthoDB" id="4062651at2759"/>
<dbReference type="GO" id="GO:0005524">
    <property type="term" value="F:ATP binding"/>
    <property type="evidence" value="ECO:0007669"/>
    <property type="project" value="UniProtKB-KW"/>
</dbReference>
<dbReference type="SMART" id="SM00220">
    <property type="entry name" value="S_TKc"/>
    <property type="match status" value="1"/>
</dbReference>
<evidence type="ECO:0000256" key="12">
    <source>
        <dbReference type="ARBA" id="ARBA00047951"/>
    </source>
</evidence>
<keyword evidence="9" id="KW-1133">Transmembrane helix</keyword>
<gene>
    <name evidence="15" type="primary">LOC113709788</name>
</gene>
<evidence type="ECO:0000256" key="6">
    <source>
        <dbReference type="ARBA" id="ARBA00022741"/>
    </source>
</evidence>
<keyword evidence="8" id="KW-0067">ATP-binding</keyword>
<evidence type="ECO:0000256" key="10">
    <source>
        <dbReference type="ARBA" id="ARBA00023136"/>
    </source>
</evidence>
<evidence type="ECO:0000256" key="3">
    <source>
        <dbReference type="ARBA" id="ARBA00022679"/>
    </source>
</evidence>
<organism evidence="14 15">
    <name type="scientific">Coffea arabica</name>
    <name type="common">Arabian coffee</name>
    <dbReference type="NCBI Taxonomy" id="13443"/>
    <lineage>
        <taxon>Eukaryota</taxon>
        <taxon>Viridiplantae</taxon>
        <taxon>Streptophyta</taxon>
        <taxon>Embryophyta</taxon>
        <taxon>Tracheophyta</taxon>
        <taxon>Spermatophyta</taxon>
        <taxon>Magnoliopsida</taxon>
        <taxon>eudicotyledons</taxon>
        <taxon>Gunneridae</taxon>
        <taxon>Pentapetalae</taxon>
        <taxon>asterids</taxon>
        <taxon>lamiids</taxon>
        <taxon>Gentianales</taxon>
        <taxon>Rubiaceae</taxon>
        <taxon>Ixoroideae</taxon>
        <taxon>Gardenieae complex</taxon>
        <taxon>Bertiereae - Coffeeae clade</taxon>
        <taxon>Coffeeae</taxon>
        <taxon>Coffea</taxon>
    </lineage>
</organism>
<dbReference type="GO" id="GO:0005886">
    <property type="term" value="C:plasma membrane"/>
    <property type="evidence" value="ECO:0007669"/>
    <property type="project" value="TreeGrafter"/>
</dbReference>
<dbReference type="PANTHER" id="PTHR27005:SF521">
    <property type="entry name" value="WALL-ASSOCIATED RECEPTOR KINASE-LIKE 6"/>
    <property type="match status" value="1"/>
</dbReference>
<evidence type="ECO:0000256" key="11">
    <source>
        <dbReference type="ARBA" id="ARBA00047558"/>
    </source>
</evidence>
<dbReference type="RefSeq" id="XP_027088446.1">
    <property type="nucleotide sequence ID" value="XM_027232645.2"/>
</dbReference>
<keyword evidence="6" id="KW-0547">Nucleotide-binding</keyword>
<keyword evidence="5" id="KW-0732">Signal</keyword>
<evidence type="ECO:0000313" key="15">
    <source>
        <dbReference type="RefSeq" id="XP_027088446.1"/>
    </source>
</evidence>
<evidence type="ECO:0000313" key="14">
    <source>
        <dbReference type="Proteomes" id="UP001652660"/>
    </source>
</evidence>
<evidence type="ECO:0000256" key="8">
    <source>
        <dbReference type="ARBA" id="ARBA00022840"/>
    </source>
</evidence>
<dbReference type="InterPro" id="IPR000719">
    <property type="entry name" value="Prot_kinase_dom"/>
</dbReference>
<name>A0A6P6UE17_COFAR</name>
<keyword evidence="3" id="KW-0808">Transferase</keyword>
<dbReference type="GeneID" id="113709788"/>
<dbReference type="InterPro" id="IPR011009">
    <property type="entry name" value="Kinase-like_dom_sf"/>
</dbReference>
<evidence type="ECO:0000256" key="1">
    <source>
        <dbReference type="ARBA" id="ARBA00004479"/>
    </source>
</evidence>
<keyword evidence="7" id="KW-0418">Kinase</keyword>
<evidence type="ECO:0000259" key="13">
    <source>
        <dbReference type="PROSITE" id="PS50011"/>
    </source>
</evidence>
<evidence type="ECO:0000256" key="9">
    <source>
        <dbReference type="ARBA" id="ARBA00022989"/>
    </source>
</evidence>